<dbReference type="EMBL" id="JAWDGP010007738">
    <property type="protein sequence ID" value="KAK3706801.1"/>
    <property type="molecule type" value="Genomic_DNA"/>
</dbReference>
<accession>A0AAE0XSV4</accession>
<proteinExistence type="predicted"/>
<evidence type="ECO:0000313" key="2">
    <source>
        <dbReference type="Proteomes" id="UP001283361"/>
    </source>
</evidence>
<reference evidence="1" key="1">
    <citation type="journal article" date="2023" name="G3 (Bethesda)">
        <title>A reference genome for the long-term kleptoplast-retaining sea slug Elysia crispata morphotype clarki.</title>
        <authorList>
            <person name="Eastman K.E."/>
            <person name="Pendleton A.L."/>
            <person name="Shaikh M.A."/>
            <person name="Suttiyut T."/>
            <person name="Ogas R."/>
            <person name="Tomko P."/>
            <person name="Gavelis G."/>
            <person name="Widhalm J.R."/>
            <person name="Wisecaver J.H."/>
        </authorList>
    </citation>
    <scope>NUCLEOTIDE SEQUENCE</scope>
    <source>
        <strain evidence="1">ECLA1</strain>
    </source>
</reference>
<keyword evidence="2" id="KW-1185">Reference proteome</keyword>
<protein>
    <submittedName>
        <fullName evidence="1">Uncharacterized protein</fullName>
    </submittedName>
</protein>
<comment type="caution">
    <text evidence="1">The sequence shown here is derived from an EMBL/GenBank/DDBJ whole genome shotgun (WGS) entry which is preliminary data.</text>
</comment>
<sequence>MCLIITVCGYSGVRPVLGSANLVSSERSHSIISEPPNFLQLPGQISSMVFAELEVNSHLFLIQESYLKSLDPCSPRTLRWADCADILANFNYVFIP</sequence>
<dbReference type="AlphaFoldDB" id="A0AAE0XSV4"/>
<evidence type="ECO:0000313" key="1">
    <source>
        <dbReference type="EMBL" id="KAK3706801.1"/>
    </source>
</evidence>
<organism evidence="1 2">
    <name type="scientific">Elysia crispata</name>
    <name type="common">lettuce slug</name>
    <dbReference type="NCBI Taxonomy" id="231223"/>
    <lineage>
        <taxon>Eukaryota</taxon>
        <taxon>Metazoa</taxon>
        <taxon>Spiralia</taxon>
        <taxon>Lophotrochozoa</taxon>
        <taxon>Mollusca</taxon>
        <taxon>Gastropoda</taxon>
        <taxon>Heterobranchia</taxon>
        <taxon>Euthyneura</taxon>
        <taxon>Panpulmonata</taxon>
        <taxon>Sacoglossa</taxon>
        <taxon>Placobranchoidea</taxon>
        <taxon>Plakobranchidae</taxon>
        <taxon>Elysia</taxon>
    </lineage>
</organism>
<gene>
    <name evidence="1" type="ORF">RRG08_011569</name>
</gene>
<name>A0AAE0XSV4_9GAST</name>
<dbReference type="Proteomes" id="UP001283361">
    <property type="component" value="Unassembled WGS sequence"/>
</dbReference>